<feature type="transmembrane region" description="Helical" evidence="7">
    <location>
        <begin position="178"/>
        <end position="199"/>
    </location>
</feature>
<dbReference type="InterPro" id="IPR032816">
    <property type="entry name" value="VTT_dom"/>
</dbReference>
<gene>
    <name evidence="9" type="ORF">GII36_04310</name>
</gene>
<dbReference type="Proteomes" id="UP001059824">
    <property type="component" value="Chromosome"/>
</dbReference>
<keyword evidence="4 7" id="KW-0812">Transmembrane</keyword>
<evidence type="ECO:0000313" key="9">
    <source>
        <dbReference type="EMBL" id="QHN43052.1"/>
    </source>
</evidence>
<dbReference type="RefSeq" id="WP_260762833.1">
    <property type="nucleotide sequence ID" value="NZ_CP045921.1"/>
</dbReference>
<dbReference type="Pfam" id="PF09335">
    <property type="entry name" value="VTT_dom"/>
    <property type="match status" value="1"/>
</dbReference>
<dbReference type="KEGG" id="mama:GII36_04310"/>
<evidence type="ECO:0000256" key="3">
    <source>
        <dbReference type="ARBA" id="ARBA00022475"/>
    </source>
</evidence>
<keyword evidence="5 7" id="KW-1133">Transmembrane helix</keyword>
<name>A0A857MN99_9BACT</name>
<feature type="transmembrane region" description="Helical" evidence="7">
    <location>
        <begin position="55"/>
        <end position="79"/>
    </location>
</feature>
<dbReference type="PANTHER" id="PTHR30353">
    <property type="entry name" value="INNER MEMBRANE PROTEIN DEDA-RELATED"/>
    <property type="match status" value="1"/>
</dbReference>
<keyword evidence="3 7" id="KW-1003">Cell membrane</keyword>
<feature type="transmembrane region" description="Helical" evidence="7">
    <location>
        <begin position="142"/>
        <end position="162"/>
    </location>
</feature>
<comment type="similarity">
    <text evidence="2 7">Belongs to the DedA family.</text>
</comment>
<feature type="transmembrane region" description="Helical" evidence="7">
    <location>
        <begin position="12"/>
        <end position="35"/>
    </location>
</feature>
<dbReference type="EMBL" id="CP045921">
    <property type="protein sequence ID" value="QHN43052.1"/>
    <property type="molecule type" value="Genomic_DNA"/>
</dbReference>
<evidence type="ECO:0000259" key="8">
    <source>
        <dbReference type="Pfam" id="PF09335"/>
    </source>
</evidence>
<dbReference type="GO" id="GO:0005886">
    <property type="term" value="C:plasma membrane"/>
    <property type="evidence" value="ECO:0007669"/>
    <property type="project" value="UniProtKB-SubCell"/>
</dbReference>
<dbReference type="AlphaFoldDB" id="A0A857MN99"/>
<evidence type="ECO:0000256" key="1">
    <source>
        <dbReference type="ARBA" id="ARBA00004651"/>
    </source>
</evidence>
<keyword evidence="10" id="KW-1185">Reference proteome</keyword>
<comment type="subcellular location">
    <subcellularLocation>
        <location evidence="1 7">Cell membrane</location>
        <topology evidence="1 7">Multi-pass membrane protein</topology>
    </subcellularLocation>
</comment>
<evidence type="ECO:0000256" key="6">
    <source>
        <dbReference type="ARBA" id="ARBA00023136"/>
    </source>
</evidence>
<evidence type="ECO:0000256" key="4">
    <source>
        <dbReference type="ARBA" id="ARBA00022692"/>
    </source>
</evidence>
<organism evidence="9 10">
    <name type="scientific">Candidatus Mycosynbacter amalyticus</name>
    <dbReference type="NCBI Taxonomy" id="2665156"/>
    <lineage>
        <taxon>Bacteria</taxon>
        <taxon>Candidatus Saccharimonadota</taxon>
        <taxon>Candidatus Saccharimonadota incertae sedis</taxon>
        <taxon>Candidatus Mycosynbacter</taxon>
    </lineage>
</organism>
<accession>A0A857MN99</accession>
<dbReference type="PANTHER" id="PTHR30353:SF0">
    <property type="entry name" value="TRANSMEMBRANE PROTEIN"/>
    <property type="match status" value="1"/>
</dbReference>
<dbReference type="InterPro" id="IPR032818">
    <property type="entry name" value="DedA-like"/>
</dbReference>
<protein>
    <submittedName>
        <fullName evidence="9">DedA family protein</fullName>
    </submittedName>
</protein>
<proteinExistence type="inferred from homology"/>
<sequence>MIPGMDLLDFIKLVGLLGVAAVVFAESGLLIGFFLPGDSLLFTTGFLVHTGVLPYNIHLVVLILFLAAVLGDSVGYTFGRSTGHRLFNRPNSRLFKQEYLHQAQEFYQKHGGKTIIMARFIPIVRTFAPVVAGAGKMEYRKFLTYNIIGGALWAAGITYLGYGLGAWFESIGIEIDHILLPIIFLIILISITPPLYHLLKDKKNRDLLWNGTIREVKSMFAKK</sequence>
<feature type="domain" description="VTT" evidence="8">
    <location>
        <begin position="35"/>
        <end position="162"/>
    </location>
</feature>
<keyword evidence="6 7" id="KW-0472">Membrane</keyword>
<evidence type="ECO:0000313" key="10">
    <source>
        <dbReference type="Proteomes" id="UP001059824"/>
    </source>
</evidence>
<reference evidence="9" key="1">
    <citation type="journal article" date="2021" name="Nat. Microbiol.">
        <title>Cocultivation of an ultrasmall environmental parasitic bacterium with lytic ability against bacteria associated with wastewater foams.</title>
        <authorList>
            <person name="Batinovic S."/>
            <person name="Rose J.J.A."/>
            <person name="Ratcliffe J."/>
            <person name="Seviour R.J."/>
            <person name="Petrovski S."/>
        </authorList>
    </citation>
    <scope>NUCLEOTIDE SEQUENCE</scope>
    <source>
        <strain evidence="9">JR1</strain>
    </source>
</reference>
<evidence type="ECO:0000256" key="5">
    <source>
        <dbReference type="ARBA" id="ARBA00022989"/>
    </source>
</evidence>
<evidence type="ECO:0000256" key="7">
    <source>
        <dbReference type="RuleBase" id="RU367016"/>
    </source>
</evidence>
<evidence type="ECO:0000256" key="2">
    <source>
        <dbReference type="ARBA" id="ARBA00010792"/>
    </source>
</evidence>